<feature type="signal peptide" evidence="1">
    <location>
        <begin position="1"/>
        <end position="18"/>
    </location>
</feature>
<protein>
    <submittedName>
        <fullName evidence="2">CLUMA_CG007466, isoform A</fullName>
    </submittedName>
</protein>
<feature type="chain" id="PRO_5013334898" evidence="1">
    <location>
        <begin position="19"/>
        <end position="250"/>
    </location>
</feature>
<sequence>MKSFQLIILYSLIALIASDFGDDLSSSEERELLCSFSVTKHSINPKMEVFLANLSDNEFKELKLTTNRRSFRGICRRIQQKLVGFQTKIYKELIPCLRNETIPEYESYIKITQKVSGFICKLDERRLEILTNIANYEAVLSAGEKLLNCARNSTSNEFNFSSDFCSINEEDLYECSLNILGADNTKPRTLLKMLWKLLSSLINCGNSSTITSTKKINANYVSGYINRLLLPIIQDVFRDNINQIVNIRHE</sequence>
<evidence type="ECO:0000313" key="3">
    <source>
        <dbReference type="Proteomes" id="UP000183832"/>
    </source>
</evidence>
<evidence type="ECO:0000256" key="1">
    <source>
        <dbReference type="SAM" id="SignalP"/>
    </source>
</evidence>
<dbReference type="AlphaFoldDB" id="A0A1J1I158"/>
<gene>
    <name evidence="2" type="ORF">CLUMA_CG007466</name>
</gene>
<accession>A0A1J1I158</accession>
<proteinExistence type="predicted"/>
<organism evidence="2 3">
    <name type="scientific">Clunio marinus</name>
    <dbReference type="NCBI Taxonomy" id="568069"/>
    <lineage>
        <taxon>Eukaryota</taxon>
        <taxon>Metazoa</taxon>
        <taxon>Ecdysozoa</taxon>
        <taxon>Arthropoda</taxon>
        <taxon>Hexapoda</taxon>
        <taxon>Insecta</taxon>
        <taxon>Pterygota</taxon>
        <taxon>Neoptera</taxon>
        <taxon>Endopterygota</taxon>
        <taxon>Diptera</taxon>
        <taxon>Nematocera</taxon>
        <taxon>Chironomoidea</taxon>
        <taxon>Chironomidae</taxon>
        <taxon>Clunio</taxon>
    </lineage>
</organism>
<keyword evidence="3" id="KW-1185">Reference proteome</keyword>
<evidence type="ECO:0000313" key="2">
    <source>
        <dbReference type="EMBL" id="CRK93939.1"/>
    </source>
</evidence>
<dbReference type="Proteomes" id="UP000183832">
    <property type="component" value="Unassembled WGS sequence"/>
</dbReference>
<reference evidence="2 3" key="1">
    <citation type="submission" date="2015-04" db="EMBL/GenBank/DDBJ databases">
        <authorList>
            <person name="Syromyatnikov M.Y."/>
            <person name="Popov V.N."/>
        </authorList>
    </citation>
    <scope>NUCLEOTIDE SEQUENCE [LARGE SCALE GENOMIC DNA]</scope>
</reference>
<name>A0A1J1I158_9DIPT</name>
<dbReference type="EMBL" id="CVRI01000038">
    <property type="protein sequence ID" value="CRK93939.1"/>
    <property type="molecule type" value="Genomic_DNA"/>
</dbReference>
<keyword evidence="1" id="KW-0732">Signal</keyword>